<dbReference type="EMBL" id="JAFIDN010000005">
    <property type="protein sequence ID" value="MBP3192662.1"/>
    <property type="molecule type" value="Genomic_DNA"/>
</dbReference>
<dbReference type="SUPFAM" id="SSF51283">
    <property type="entry name" value="dUTPase-like"/>
    <property type="match status" value="2"/>
</dbReference>
<keyword evidence="5" id="KW-1185">Reference proteome</keyword>
<dbReference type="GO" id="GO:0009394">
    <property type="term" value="P:2'-deoxyribonucleotide metabolic process"/>
    <property type="evidence" value="ECO:0007669"/>
    <property type="project" value="InterPro"/>
</dbReference>
<dbReference type="InterPro" id="IPR010550">
    <property type="entry name" value="DCD_N"/>
</dbReference>
<dbReference type="AlphaFoldDB" id="A0A8J7UVL0"/>
<dbReference type="PANTHER" id="PTHR42680">
    <property type="entry name" value="DCTP DEAMINASE"/>
    <property type="match status" value="1"/>
</dbReference>
<reference evidence="4" key="1">
    <citation type="submission" date="2021-02" db="EMBL/GenBank/DDBJ databases">
        <title>Natronogracilivirga saccharolytica gen. nov. sp. nov. a new anaerobic, haloalkiliphilic carbohydrate-fermenting bacterium from soda lake and proposing of Cyclonatronumiaceae fam. nov. in the phylum Balneolaeota.</title>
        <authorList>
            <person name="Zhilina T.N."/>
            <person name="Sorokin D.Y."/>
            <person name="Zavarzina D.G."/>
            <person name="Toshchakov S.V."/>
            <person name="Kublanov I.V."/>
        </authorList>
    </citation>
    <scope>NUCLEOTIDE SEQUENCE</scope>
    <source>
        <strain evidence="4">Z-1702</strain>
    </source>
</reference>
<feature type="region of interest" description="Disordered" evidence="1">
    <location>
        <begin position="1"/>
        <end position="20"/>
    </location>
</feature>
<dbReference type="GO" id="GO:0008829">
    <property type="term" value="F:dCTP deaminase activity"/>
    <property type="evidence" value="ECO:0007669"/>
    <property type="project" value="UniProtKB-EC"/>
</dbReference>
<gene>
    <name evidence="4" type="ORF">NATSA_08300</name>
</gene>
<keyword evidence="4" id="KW-0378">Hydrolase</keyword>
<dbReference type="InterPro" id="IPR053811">
    <property type="entry name" value="DCD_C"/>
</dbReference>
<protein>
    <submittedName>
        <fullName evidence="4">2'-deoxycytidine 5'-triphosphate deaminase</fullName>
        <ecNumber evidence="4">3.5.4.13</ecNumber>
    </submittedName>
</protein>
<dbReference type="NCBIfam" id="NF005734">
    <property type="entry name" value="PRK07559.1"/>
    <property type="match status" value="1"/>
</dbReference>
<dbReference type="PANTHER" id="PTHR42680:SF3">
    <property type="entry name" value="DCTP DEAMINASE"/>
    <property type="match status" value="1"/>
</dbReference>
<organism evidence="4 5">
    <name type="scientific">Natronogracilivirga saccharolytica</name>
    <dbReference type="NCBI Taxonomy" id="2812953"/>
    <lineage>
        <taxon>Bacteria</taxon>
        <taxon>Pseudomonadati</taxon>
        <taxon>Balneolota</taxon>
        <taxon>Balneolia</taxon>
        <taxon>Balneolales</taxon>
        <taxon>Cyclonatronaceae</taxon>
        <taxon>Natronogracilivirga</taxon>
    </lineage>
</organism>
<dbReference type="RefSeq" id="WP_210511577.1">
    <property type="nucleotide sequence ID" value="NZ_JAFIDN010000005.1"/>
</dbReference>
<feature type="domain" description="2'-deoxycytidine 5'-triphosphate deaminase C-terminal" evidence="3">
    <location>
        <begin position="232"/>
        <end position="402"/>
    </location>
</feature>
<name>A0A8J7UVL0_9BACT</name>
<accession>A0A8J7UVL0</accession>
<dbReference type="Gene3D" id="2.70.40.10">
    <property type="match status" value="2"/>
</dbReference>
<evidence type="ECO:0000313" key="5">
    <source>
        <dbReference type="Proteomes" id="UP000673975"/>
    </source>
</evidence>
<evidence type="ECO:0000313" key="4">
    <source>
        <dbReference type="EMBL" id="MBP3192662.1"/>
    </source>
</evidence>
<evidence type="ECO:0000256" key="1">
    <source>
        <dbReference type="SAM" id="MobiDB-lite"/>
    </source>
</evidence>
<sequence length="410" mass="46829">MSNNDRKDTGQPGSRSASRDRLVIRTRGILPIQQLKKLREFGVLKSDPRYPIHDDQFQPNSMDLRLGEKAYRVRCSFLPENETVVSKMRRLSQHTIDLKKGAVLEQNCTYLIPLLEELHLPVNSQPDGPIITEEPLTAKANPKSSTGRLDIFTRLITDYSHRFEEIAQGYSGRLYLEVVPKSFPVRVQTGQRLNQLRIRHGQALLSDQDILHTHLQNPILFDENGSALPVDDLNVRDGLFMRVSLQGPEGAIVGYKAKKHRDLIDLQKTDHYEVREFWDPIYAQKDDYLILEPEAFYIFASKERCRIPRHLAAEMVPYDTGSGELRTHYAGFFDSGFGGSIEDGGARAVLEVRSHDVPFLVEDGQTFFRMVFEPNTLLPDYVYGEDLKSNYQGQALKLGKHFRDQSAVSR</sequence>
<evidence type="ECO:0000259" key="3">
    <source>
        <dbReference type="Pfam" id="PF22569"/>
    </source>
</evidence>
<dbReference type="Proteomes" id="UP000673975">
    <property type="component" value="Unassembled WGS sequence"/>
</dbReference>
<dbReference type="Pfam" id="PF22569">
    <property type="entry name" value="DCD_C"/>
    <property type="match status" value="1"/>
</dbReference>
<feature type="domain" description="2'-deoxycytidine 5'-triphosphate deaminase N-terminal" evidence="2">
    <location>
        <begin position="27"/>
        <end position="202"/>
    </location>
</feature>
<comment type="caution">
    <text evidence="4">The sequence shown here is derived from an EMBL/GenBank/DDBJ whole genome shotgun (WGS) entry which is preliminary data.</text>
</comment>
<dbReference type="EC" id="3.5.4.13" evidence="4"/>
<dbReference type="InterPro" id="IPR036157">
    <property type="entry name" value="dUTPase-like_sf"/>
</dbReference>
<evidence type="ECO:0000259" key="2">
    <source>
        <dbReference type="Pfam" id="PF06559"/>
    </source>
</evidence>
<dbReference type="Pfam" id="PF06559">
    <property type="entry name" value="DCD_N"/>
    <property type="match status" value="1"/>
</dbReference>
<proteinExistence type="predicted"/>